<comment type="caution">
    <text evidence="1">The sequence shown here is derived from an EMBL/GenBank/DDBJ whole genome shotgun (WGS) entry which is preliminary data.</text>
</comment>
<evidence type="ECO:0000313" key="2">
    <source>
        <dbReference type="Proteomes" id="UP000887116"/>
    </source>
</evidence>
<gene>
    <name evidence="1" type="ORF">TNCT_471981</name>
</gene>
<proteinExistence type="predicted"/>
<reference evidence="1" key="1">
    <citation type="submission" date="2020-07" db="EMBL/GenBank/DDBJ databases">
        <title>Multicomponent nature underlies the extraordinary mechanical properties of spider dragline silk.</title>
        <authorList>
            <person name="Kono N."/>
            <person name="Nakamura H."/>
            <person name="Mori M."/>
            <person name="Yoshida Y."/>
            <person name="Ohtoshi R."/>
            <person name="Malay A.D."/>
            <person name="Moran D.A.P."/>
            <person name="Tomita M."/>
            <person name="Numata K."/>
            <person name="Arakawa K."/>
        </authorList>
    </citation>
    <scope>NUCLEOTIDE SEQUENCE</scope>
</reference>
<dbReference type="AlphaFoldDB" id="A0A8X6L8H5"/>
<evidence type="ECO:0000313" key="1">
    <source>
        <dbReference type="EMBL" id="GFQ99411.1"/>
    </source>
</evidence>
<dbReference type="OrthoDB" id="6437576at2759"/>
<organism evidence="1 2">
    <name type="scientific">Trichonephila clavata</name>
    <name type="common">Joro spider</name>
    <name type="synonym">Nephila clavata</name>
    <dbReference type="NCBI Taxonomy" id="2740835"/>
    <lineage>
        <taxon>Eukaryota</taxon>
        <taxon>Metazoa</taxon>
        <taxon>Ecdysozoa</taxon>
        <taxon>Arthropoda</taxon>
        <taxon>Chelicerata</taxon>
        <taxon>Arachnida</taxon>
        <taxon>Araneae</taxon>
        <taxon>Araneomorphae</taxon>
        <taxon>Entelegynae</taxon>
        <taxon>Araneoidea</taxon>
        <taxon>Nephilidae</taxon>
        <taxon>Trichonephila</taxon>
    </lineage>
</organism>
<dbReference type="Proteomes" id="UP000887116">
    <property type="component" value="Unassembled WGS sequence"/>
</dbReference>
<keyword evidence="2" id="KW-1185">Reference proteome</keyword>
<dbReference type="EMBL" id="BMAO01005145">
    <property type="protein sequence ID" value="GFQ99411.1"/>
    <property type="molecule type" value="Genomic_DNA"/>
</dbReference>
<accession>A0A8X6L8H5</accession>
<name>A0A8X6L8H5_TRICU</name>
<sequence length="115" mass="13140">MRTIEKLPQENCSSNNSFDKGGAGIFFFFPQDREQEHIFNTGLIAFNFTGDLLAIRETLTMYLTYSPAMNNLEGLIRLSDSKSALEAIINGDLKRKERKAFQLFKSDETVFSQFI</sequence>
<protein>
    <submittedName>
        <fullName evidence="1">Uncharacterized protein</fullName>
    </submittedName>
</protein>